<reference evidence="2 3" key="1">
    <citation type="submission" date="2019-03" db="EMBL/GenBank/DDBJ databases">
        <title>Genomic Encyclopedia of Type Strains, Phase IV (KMG-IV): sequencing the most valuable type-strain genomes for metagenomic binning, comparative biology and taxonomic classification.</title>
        <authorList>
            <person name="Goeker M."/>
        </authorList>
    </citation>
    <scope>NUCLEOTIDE SEQUENCE [LARGE SCALE GENOMIC DNA]</scope>
    <source>
        <strain evidence="2 3">DSM 21667</strain>
    </source>
</reference>
<dbReference type="AlphaFoldDB" id="A0A4R6YI92"/>
<evidence type="ECO:0000313" key="3">
    <source>
        <dbReference type="Proteomes" id="UP000295293"/>
    </source>
</evidence>
<comment type="caution">
    <text evidence="2">The sequence shown here is derived from an EMBL/GenBank/DDBJ whole genome shotgun (WGS) entry which is preliminary data.</text>
</comment>
<organism evidence="2 3">
    <name type="scientific">Tahibacter aquaticus</name>
    <dbReference type="NCBI Taxonomy" id="520092"/>
    <lineage>
        <taxon>Bacteria</taxon>
        <taxon>Pseudomonadati</taxon>
        <taxon>Pseudomonadota</taxon>
        <taxon>Gammaproteobacteria</taxon>
        <taxon>Lysobacterales</taxon>
        <taxon>Rhodanobacteraceae</taxon>
        <taxon>Tahibacter</taxon>
    </lineage>
</organism>
<dbReference type="OrthoDB" id="5956924at2"/>
<dbReference type="EMBL" id="SNZH01000031">
    <property type="protein sequence ID" value="TDR36270.1"/>
    <property type="molecule type" value="Genomic_DNA"/>
</dbReference>
<evidence type="ECO:0000313" key="2">
    <source>
        <dbReference type="EMBL" id="TDR36270.1"/>
    </source>
</evidence>
<gene>
    <name evidence="2" type="ORF">DFR29_13114</name>
</gene>
<evidence type="ECO:0000259" key="1">
    <source>
        <dbReference type="Pfam" id="PF14238"/>
    </source>
</evidence>
<sequence length="261" mass="28722">MRRHLRQNLMLGSGAALLALLTWLVVKQEQTASATPLTTIETSRVQALSVRNGNQPLRRFERRDSGWQMREPFDMPAQAQAIERLLAIVSAPPRSLHEAGKFDPRKIGLQPPQAILDLDGQAIEFGGTDAIRGDRYVRVGGTIALVPDRFSAWLLAPPEAEVERRLMAPLQQLATVQINGKIHNELIAAWSAVATSQVKGGGETAPADAIAVQLDGAGGHIDYRLWRRDDGRYAALRMQPPLLYPLEEAQVQQLLPAAPER</sequence>
<proteinExistence type="predicted"/>
<name>A0A4R6YI92_9GAMM</name>
<protein>
    <recommendedName>
        <fullName evidence="1">DUF4340 domain-containing protein</fullName>
    </recommendedName>
</protein>
<dbReference type="Proteomes" id="UP000295293">
    <property type="component" value="Unassembled WGS sequence"/>
</dbReference>
<dbReference type="InterPro" id="IPR025641">
    <property type="entry name" value="DUF4340"/>
</dbReference>
<dbReference type="Pfam" id="PF14238">
    <property type="entry name" value="DUF4340"/>
    <property type="match status" value="1"/>
</dbReference>
<dbReference type="RefSeq" id="WP_133821931.1">
    <property type="nucleotide sequence ID" value="NZ_SNZH01000031.1"/>
</dbReference>
<accession>A0A4R6YI92</accession>
<keyword evidence="3" id="KW-1185">Reference proteome</keyword>
<feature type="domain" description="DUF4340" evidence="1">
    <location>
        <begin position="67"/>
        <end position="179"/>
    </location>
</feature>